<evidence type="ECO:0000256" key="1">
    <source>
        <dbReference type="SAM" id="MobiDB-lite"/>
    </source>
</evidence>
<dbReference type="InterPro" id="IPR000551">
    <property type="entry name" value="MerR-type_HTH_dom"/>
</dbReference>
<dbReference type="AlphaFoldDB" id="A0A518CW63"/>
<dbReference type="OrthoDB" id="5756833at2"/>
<dbReference type="InterPro" id="IPR036724">
    <property type="entry name" value="Cobalamin-bd_sf"/>
</dbReference>
<feature type="compositionally biased region" description="Basic and acidic residues" evidence="1">
    <location>
        <begin position="1"/>
        <end position="15"/>
    </location>
</feature>
<feature type="region of interest" description="Disordered" evidence="1">
    <location>
        <begin position="1"/>
        <end position="22"/>
    </location>
</feature>
<protein>
    <submittedName>
        <fullName evidence="4">B12 binding domain protein</fullName>
    </submittedName>
</protein>
<feature type="domain" description="HTH merR-type" evidence="2">
    <location>
        <begin position="26"/>
        <end position="95"/>
    </location>
</feature>
<dbReference type="GO" id="GO:0006355">
    <property type="term" value="P:regulation of DNA-templated transcription"/>
    <property type="evidence" value="ECO:0007669"/>
    <property type="project" value="InterPro"/>
</dbReference>
<sequence>MTDSDPKTSDADRGDLPSAGDAPSGWFSVGRVASETGISAETLRVWERRYGRPVATRLPSGHRRYTGDQVVWLRRVAEAVALGTRASVAVRASESELDELLTRDEPEVDEAWVEQSLRYVLALDSVGLARTLLDGRDDLDVVTWLRLRVGMVVREVGSRWAAGELDIRHEHLATQCVSHVLRREADRFTPDPTAPLLLLTTLSGEQHALGLWMVELVALQSGWRTASIGTDTPADQIAKAAIDLGARAVGVSVSLSTGGVETHKRLGELRGLLTDGIDLVVGGEGARSGRRVPRDVHVIPGLRDASRWFAARS</sequence>
<accession>A0A518CW63</accession>
<dbReference type="EMBL" id="CP036290">
    <property type="protein sequence ID" value="QDU83465.1"/>
    <property type="molecule type" value="Genomic_DNA"/>
</dbReference>
<organism evidence="4 5">
    <name type="scientific">Rohdeia mirabilis</name>
    <dbReference type="NCBI Taxonomy" id="2528008"/>
    <lineage>
        <taxon>Bacteria</taxon>
        <taxon>Pseudomonadati</taxon>
        <taxon>Planctomycetota</taxon>
        <taxon>Planctomycetia</taxon>
        <taxon>Planctomycetia incertae sedis</taxon>
        <taxon>Rohdeia</taxon>
    </lineage>
</organism>
<dbReference type="SMART" id="SM00422">
    <property type="entry name" value="HTH_MERR"/>
    <property type="match status" value="1"/>
</dbReference>
<reference evidence="4 5" key="1">
    <citation type="submission" date="2019-02" db="EMBL/GenBank/DDBJ databases">
        <title>Deep-cultivation of Planctomycetes and their phenomic and genomic characterization uncovers novel biology.</title>
        <authorList>
            <person name="Wiegand S."/>
            <person name="Jogler M."/>
            <person name="Boedeker C."/>
            <person name="Pinto D."/>
            <person name="Vollmers J."/>
            <person name="Rivas-Marin E."/>
            <person name="Kohn T."/>
            <person name="Peeters S.H."/>
            <person name="Heuer A."/>
            <person name="Rast P."/>
            <person name="Oberbeckmann S."/>
            <person name="Bunk B."/>
            <person name="Jeske O."/>
            <person name="Meyerdierks A."/>
            <person name="Storesund J.E."/>
            <person name="Kallscheuer N."/>
            <person name="Luecker S."/>
            <person name="Lage O.M."/>
            <person name="Pohl T."/>
            <person name="Merkel B.J."/>
            <person name="Hornburger P."/>
            <person name="Mueller R.-W."/>
            <person name="Bruemmer F."/>
            <person name="Labrenz M."/>
            <person name="Spormann A.M."/>
            <person name="Op den Camp H."/>
            <person name="Overmann J."/>
            <person name="Amann R."/>
            <person name="Jetten M.S.M."/>
            <person name="Mascher T."/>
            <person name="Medema M.H."/>
            <person name="Devos D.P."/>
            <person name="Kaster A.-K."/>
            <person name="Ovreas L."/>
            <person name="Rohde M."/>
            <person name="Galperin M.Y."/>
            <person name="Jogler C."/>
        </authorList>
    </citation>
    <scope>NUCLEOTIDE SEQUENCE [LARGE SCALE GENOMIC DNA]</scope>
    <source>
        <strain evidence="4 5">Pla163</strain>
    </source>
</reference>
<dbReference type="Pfam" id="PF02310">
    <property type="entry name" value="B12-binding"/>
    <property type="match status" value="1"/>
</dbReference>
<dbReference type="Gene3D" id="1.10.1660.10">
    <property type="match status" value="1"/>
</dbReference>
<gene>
    <name evidence="4" type="ORF">Pla163_05640</name>
</gene>
<evidence type="ECO:0000313" key="4">
    <source>
        <dbReference type="EMBL" id="QDU83465.1"/>
    </source>
</evidence>
<keyword evidence="5" id="KW-1185">Reference proteome</keyword>
<dbReference type="Proteomes" id="UP000319342">
    <property type="component" value="Chromosome"/>
</dbReference>
<evidence type="ECO:0000313" key="5">
    <source>
        <dbReference type="Proteomes" id="UP000319342"/>
    </source>
</evidence>
<dbReference type="SUPFAM" id="SSF46955">
    <property type="entry name" value="Putative DNA-binding domain"/>
    <property type="match status" value="1"/>
</dbReference>
<feature type="domain" description="B12-binding" evidence="3">
    <location>
        <begin position="194"/>
        <end position="313"/>
    </location>
</feature>
<dbReference type="Gene3D" id="3.40.50.280">
    <property type="entry name" value="Cobalamin-binding domain"/>
    <property type="match status" value="1"/>
</dbReference>
<proteinExistence type="predicted"/>
<dbReference type="Pfam" id="PF13411">
    <property type="entry name" value="MerR_1"/>
    <property type="match status" value="1"/>
</dbReference>
<dbReference type="InterPro" id="IPR006158">
    <property type="entry name" value="Cobalamin-bd"/>
</dbReference>
<dbReference type="SUPFAM" id="SSF52242">
    <property type="entry name" value="Cobalamin (vitamin B12)-binding domain"/>
    <property type="match status" value="1"/>
</dbReference>
<dbReference type="PROSITE" id="PS51332">
    <property type="entry name" value="B12_BINDING"/>
    <property type="match status" value="1"/>
</dbReference>
<dbReference type="CDD" id="cd02065">
    <property type="entry name" value="B12-binding_like"/>
    <property type="match status" value="1"/>
</dbReference>
<evidence type="ECO:0000259" key="2">
    <source>
        <dbReference type="PROSITE" id="PS50937"/>
    </source>
</evidence>
<dbReference type="PROSITE" id="PS50937">
    <property type="entry name" value="HTH_MERR_2"/>
    <property type="match status" value="1"/>
</dbReference>
<dbReference type="Gene3D" id="1.10.1240.10">
    <property type="entry name" value="Methionine synthase domain"/>
    <property type="match status" value="1"/>
</dbReference>
<dbReference type="RefSeq" id="WP_145183198.1">
    <property type="nucleotide sequence ID" value="NZ_CP036290.1"/>
</dbReference>
<dbReference type="GO" id="GO:0046872">
    <property type="term" value="F:metal ion binding"/>
    <property type="evidence" value="ECO:0007669"/>
    <property type="project" value="InterPro"/>
</dbReference>
<dbReference type="GO" id="GO:0003677">
    <property type="term" value="F:DNA binding"/>
    <property type="evidence" value="ECO:0007669"/>
    <property type="project" value="InterPro"/>
</dbReference>
<dbReference type="InterPro" id="IPR036594">
    <property type="entry name" value="Meth_synthase_dom"/>
</dbReference>
<name>A0A518CW63_9BACT</name>
<dbReference type="InterPro" id="IPR009061">
    <property type="entry name" value="DNA-bd_dom_put_sf"/>
</dbReference>
<dbReference type="GO" id="GO:0031419">
    <property type="term" value="F:cobalamin binding"/>
    <property type="evidence" value="ECO:0007669"/>
    <property type="project" value="InterPro"/>
</dbReference>
<evidence type="ECO:0000259" key="3">
    <source>
        <dbReference type="PROSITE" id="PS51332"/>
    </source>
</evidence>